<dbReference type="SUPFAM" id="SSF48317">
    <property type="entry name" value="Acid phosphatase/Vanadium-dependent haloperoxidase"/>
    <property type="match status" value="1"/>
</dbReference>
<evidence type="ECO:0000256" key="5">
    <source>
        <dbReference type="SAM" id="Phobius"/>
    </source>
</evidence>
<evidence type="ECO:0000259" key="7">
    <source>
        <dbReference type="PROSITE" id="PS51175"/>
    </source>
</evidence>
<evidence type="ECO:0000259" key="6">
    <source>
        <dbReference type="PROSITE" id="PS50853"/>
    </source>
</evidence>
<dbReference type="GO" id="GO:0016798">
    <property type="term" value="F:hydrolase activity, acting on glycosyl bonds"/>
    <property type="evidence" value="ECO:0007669"/>
    <property type="project" value="UniProtKB-KW"/>
</dbReference>
<dbReference type="GO" id="GO:0005829">
    <property type="term" value="C:cytosol"/>
    <property type="evidence" value="ECO:0007669"/>
    <property type="project" value="TreeGrafter"/>
</dbReference>
<dbReference type="InterPro" id="IPR041371">
    <property type="entry name" value="GH92_N"/>
</dbReference>
<dbReference type="InterPro" id="IPR012939">
    <property type="entry name" value="Glyco_hydro_92"/>
</dbReference>
<dbReference type="SUPFAM" id="SSF48208">
    <property type="entry name" value="Six-hairpin glycosidases"/>
    <property type="match status" value="1"/>
</dbReference>
<dbReference type="SMART" id="SM00014">
    <property type="entry name" value="acidPPc"/>
    <property type="match status" value="1"/>
</dbReference>
<dbReference type="SUPFAM" id="SSF49265">
    <property type="entry name" value="Fibronectin type III"/>
    <property type="match status" value="1"/>
</dbReference>
<dbReference type="PROSITE" id="PS51175">
    <property type="entry name" value="CBM6"/>
    <property type="match status" value="3"/>
</dbReference>
<keyword evidence="3" id="KW-0119">Carbohydrate metabolism</keyword>
<dbReference type="SMART" id="SM00060">
    <property type="entry name" value="FN3"/>
    <property type="match status" value="2"/>
</dbReference>
<dbReference type="InterPro" id="IPR003961">
    <property type="entry name" value="FN3_dom"/>
</dbReference>
<dbReference type="Gene3D" id="1.20.1610.10">
    <property type="entry name" value="alpha-1,2-mannosidases domains"/>
    <property type="match status" value="1"/>
</dbReference>
<dbReference type="PANTHER" id="PTHR12143">
    <property type="entry name" value="PEPTIDE N-GLYCANASE PNGASE -RELATED"/>
    <property type="match status" value="1"/>
</dbReference>
<sequence length="2343" mass="247369">MTSSSARLRGGISIELGRVRAAGRGRNRWRTTAVTMVAAVVVAVSTGVVVTPAVAKPTEDNTKPIDYTSFVNPFVSTAGDDGNDLPGAQAPNGIVKVNPLTMPGRNHTGYDYNQTHIAGFTQTNLDGVGGSGGGGDILVVPTQVEYSARPSTGSYSHPFSHDDETASPGYYQVRLGEISGRDGAVHNGPGTINAEVTATTRTALHRYTFPDGATPELVVDLNNNFTSRTGSSVDVERLDDGRVALSGDINGNFNGASYALHYHAETEQPVASFKTWGSGEFGDAASRRGTDTGAVLTFAPDDAGEIGLRITVSPISADQARIDQGVEVGKLSFDDVRAGTKAVWNDRLGRVDVSASVKADSDGTLRRLFYTHLYRMFALPMNATSTSGTYRGVDGVVHKVDDFTYYDAWSSWDDFRKYSVFAYVDPEMYRDMIQSLIYLFADVQSTGKGIGGLTHSVPTVRWERSAVIVADALSKGFTGFDRLDQAYPALKSYVGYYNGNQLRQGYIENRPGDTVQRGYDQWALAIIADTLGRADDAKQLRAQAALPIANLYKPGAWTAADGTKAALLTPRDAAGNWGEVDYERFEAANLYQGTLWQYNWYPAYDMDGVVAAMGGPEAARRAVTHFMGEDDPDNGLGMLHSNANEIDLQAPYLFNYVGLPSLTQKWVRTIYTKESWNRYIATGSTDEYPSGNGELRPPLKTKVYKLDPRGFLPTMDNDAGTMSTMFVAAAIGLFPVTAGSSQYQIGSPFFDRTTISYADGRTFTVSADDVSDDSYYIQSASLNGAKFGNTWLDYRTLVNGGSLDVRMGAKPSTWGTNGKPAYSMSTAGDDHGGGTPNGYTVHASPMTIAARADGRVDGTIALSLGGGAKFRGARGKSLVASGAATIHGLPAGVSGDVVGVDATTARVVLSGTAAAGARFYVTFADSAFIGRVSADQVTGDGLSSRTALSISVAAAERATLRKLVDEGLLVRQGNYSFASYHAFRGVLERAQTVLADDASTTATLRNATESLNGAIAALTLDQGGYRVLEAEQSDEWSGGDLKNEANSSNGNLGGVRDGSWIRYKNLDFAGVAPKTLTIRYASTYSPTGTPSAIEVHAGTQDGPIVGKAVLPGTGNWGTYVTVQAEITDPEALTRARDVTLVFHAPAGQAWVSNFDWFQFRSTAPGDEPGATLEPLTATNTAQTGNGRLPLNLSRGLFENVTDGAWARWSSVDLGGNGVDSITVSYDKPRSRAASDSHIELHLGAANDQRMVDIPLPYTGDGWGTEGRATVGLPASVFAGVQDAVAVFRSTNHSDAQPYVANVTSLTFTAAAPAPSSVVVEAEKWVGNSGSGLKSEQSTWDDGTQVTNLGATYNGAWLDYDTIDFGSKALEQVSVHYVNNSSRCGQNSAIDVYLDYFDPASPGAPYVTIPLPVTGSAWQNAATTTVALPAGLTGSHRVVLRLRTTPDGNHPYVANIDSLTFATAPVSEDPDDGPTDKSALNGAITEAAVYVGDKARYGSIDFGVFERELGKARAVAASETATQAEVDAQARALRLAFGQLTPRARLALENTVARAGSVEQRRYTDASWAALTSALTAAKATLADAAASDAALSNADAALTKALSGLKVKPNEVPAAPAAVSIGSDASSVTVRWTAPENDGGSTVTGFVVALNDGHELVINDAGQTSAVFTWLKRGTAQRARVRAVNAVGASAWSSFTEPVIVGASAPHAPTVAAVSAAGKDVRVSWAPAGDGGARVLAYRVTLDQKRTQIVAGNAREVAFLGAGGGSHTARVVAINAVGTSAMPASAATAEQPGGASTAAAPGPFPSQALSAHYDSDSWPATPDGSHYFVHLLRGFTQLGTDVRGANEKIADLDKVSAYNDTKALEINRSASSAQVKRAENDADHGADMTMADGLGSRLGELYLQARNDGKLPKTDALFGRITSGLDGTGTAKNTYAYKRPYVRIGLVGEGGLVRDSGNGSYGGLAGDGSFPSGHAYGGYTAGTFLATLLPELAPQILARTSEYGDNRIVLGFHYPLDVMGSRMTGQATVAHRWADPAFEDLLMQTHDEIESVLLDECREEGFDSLLACAGEPYRGLDADQAASMYTERLSYGFPRVGQPSVAANVPDEAGALLTTAFPDLTNAQRVQVLEQTALDSGYPLDLTAAGDPSWQRINLARAMTAQVKMNDDGTVTVTNYPDDTKASVATASSLTVDGVTVDGFDARTQTYMVDWPKNRRLPTVVAQPTEHGAKVSASTAKHGTRVLTVTSANGQISRRYTVAFFRTAVDHRPGAVQPGHPGQPSHPDHPNHPAQAGTSGRPGPWTTISYTDTDPAPLWWQVALLSVAFGFAAGMTGRLRKRAASRH</sequence>
<accession>A0A1C3MWP1</accession>
<dbReference type="GO" id="GO:0006516">
    <property type="term" value="P:glycoprotein catabolic process"/>
    <property type="evidence" value="ECO:0007669"/>
    <property type="project" value="TreeGrafter"/>
</dbReference>
<evidence type="ECO:0000256" key="2">
    <source>
        <dbReference type="ARBA" id="ARBA00023295"/>
    </source>
</evidence>
<dbReference type="Gene3D" id="2.70.98.10">
    <property type="match status" value="1"/>
</dbReference>
<dbReference type="STRING" id="307121.GA0070620_0187"/>
<dbReference type="InterPro" id="IPR013783">
    <property type="entry name" value="Ig-like_fold"/>
</dbReference>
<dbReference type="SMART" id="SM00606">
    <property type="entry name" value="CBD_IV"/>
    <property type="match status" value="2"/>
</dbReference>
<keyword evidence="2" id="KW-0326">Glycosidase</keyword>
<dbReference type="Gene3D" id="2.60.120.260">
    <property type="entry name" value="Galactose-binding domain-like"/>
    <property type="match status" value="3"/>
</dbReference>
<dbReference type="InterPro" id="IPR050883">
    <property type="entry name" value="PNGase"/>
</dbReference>
<feature type="transmembrane region" description="Helical" evidence="5">
    <location>
        <begin position="33"/>
        <end position="55"/>
    </location>
</feature>
<dbReference type="CDD" id="cd04084">
    <property type="entry name" value="CBM6_xylanase-like"/>
    <property type="match status" value="3"/>
</dbReference>
<keyword evidence="5" id="KW-0812">Transmembrane</keyword>
<dbReference type="GO" id="GO:0003993">
    <property type="term" value="F:acid phosphatase activity"/>
    <property type="evidence" value="ECO:0007669"/>
    <property type="project" value="InterPro"/>
</dbReference>
<dbReference type="GO" id="GO:0000272">
    <property type="term" value="P:polysaccharide catabolic process"/>
    <property type="evidence" value="ECO:0007669"/>
    <property type="project" value="UniProtKB-KW"/>
</dbReference>
<dbReference type="GO" id="GO:0030246">
    <property type="term" value="F:carbohydrate binding"/>
    <property type="evidence" value="ECO:0007669"/>
    <property type="project" value="InterPro"/>
</dbReference>
<keyword evidence="1" id="KW-0732">Signal</keyword>
<dbReference type="InterPro" id="IPR014718">
    <property type="entry name" value="GH-type_carb-bd"/>
</dbReference>
<keyword evidence="2" id="KW-0378">Hydrolase</keyword>
<dbReference type="GO" id="GO:0030288">
    <property type="term" value="C:outer membrane-bounded periplasmic space"/>
    <property type="evidence" value="ECO:0007669"/>
    <property type="project" value="InterPro"/>
</dbReference>
<evidence type="ECO:0000256" key="1">
    <source>
        <dbReference type="ARBA" id="ARBA00022729"/>
    </source>
</evidence>
<dbReference type="InterPro" id="IPR008928">
    <property type="entry name" value="6-hairpin_glycosidase_sf"/>
</dbReference>
<dbReference type="Gene3D" id="2.60.40.10">
    <property type="entry name" value="Immunoglobulins"/>
    <property type="match status" value="2"/>
</dbReference>
<dbReference type="InterPro" id="IPR036938">
    <property type="entry name" value="PAP2/HPO_sf"/>
</dbReference>
<evidence type="ECO:0000313" key="8">
    <source>
        <dbReference type="EMBL" id="SBV24748.1"/>
    </source>
</evidence>
<name>A0A1C3MWP1_9ACTN</name>
<feature type="domain" description="CBM6" evidence="7">
    <location>
        <begin position="1317"/>
        <end position="1461"/>
    </location>
</feature>
<dbReference type="Proteomes" id="UP000199393">
    <property type="component" value="Chromosome I"/>
</dbReference>
<reference evidence="9" key="1">
    <citation type="submission" date="2016-06" db="EMBL/GenBank/DDBJ databases">
        <authorList>
            <person name="Varghese N."/>
        </authorList>
    </citation>
    <scope>NUCLEOTIDE SEQUENCE [LARGE SCALE GENOMIC DNA]</scope>
    <source>
        <strain evidence="9">DSM 45344</strain>
    </source>
</reference>
<dbReference type="PANTHER" id="PTHR12143:SF39">
    <property type="entry name" value="SECRETED PROTEIN"/>
    <property type="match status" value="1"/>
</dbReference>
<dbReference type="Gene3D" id="3.30.2080.10">
    <property type="entry name" value="GH92 mannosidase domain"/>
    <property type="match status" value="1"/>
</dbReference>
<dbReference type="Pfam" id="PF07554">
    <property type="entry name" value="FIVAR"/>
    <property type="match status" value="2"/>
</dbReference>
<protein>
    <submittedName>
        <fullName evidence="8">Alpha-1,2-mannosidase, putative</fullName>
    </submittedName>
</protein>
<dbReference type="GO" id="GO:0000224">
    <property type="term" value="F:peptide-N4-(N-acetyl-beta-glucosaminyl)asparagine amidase activity"/>
    <property type="evidence" value="ECO:0007669"/>
    <property type="project" value="TreeGrafter"/>
</dbReference>
<dbReference type="Pfam" id="PF01569">
    <property type="entry name" value="PAP2"/>
    <property type="match status" value="1"/>
</dbReference>
<dbReference type="InterPro" id="IPR008979">
    <property type="entry name" value="Galactose-bd-like_sf"/>
</dbReference>
<dbReference type="Gene3D" id="1.20.144.10">
    <property type="entry name" value="Phosphatidic acid phosphatase type 2/haloperoxidase"/>
    <property type="match status" value="1"/>
</dbReference>
<keyword evidence="9" id="KW-1185">Reference proteome</keyword>
<feature type="domain" description="Fibronectin type-III" evidence="6">
    <location>
        <begin position="1705"/>
        <end position="1794"/>
    </location>
</feature>
<dbReference type="InterPro" id="IPR001011">
    <property type="entry name" value="Acid_Pase_classA_bac"/>
</dbReference>
<dbReference type="Gene3D" id="1.20.1050.60">
    <property type="entry name" value="alpha-1,2-mannosidase"/>
    <property type="match status" value="1"/>
</dbReference>
<evidence type="ECO:0000256" key="4">
    <source>
        <dbReference type="SAM" id="MobiDB-lite"/>
    </source>
</evidence>
<dbReference type="InterPro" id="IPR006584">
    <property type="entry name" value="Cellulose-bd_IV"/>
</dbReference>
<dbReference type="Pfam" id="PF17678">
    <property type="entry name" value="Glyco_hydro_92N"/>
    <property type="match status" value="1"/>
</dbReference>
<feature type="region of interest" description="Disordered" evidence="4">
    <location>
        <begin position="2268"/>
        <end position="2304"/>
    </location>
</feature>
<feature type="domain" description="Fibronectin type-III" evidence="6">
    <location>
        <begin position="1612"/>
        <end position="1704"/>
    </location>
</feature>
<evidence type="ECO:0000256" key="3">
    <source>
        <dbReference type="ARBA" id="ARBA00023326"/>
    </source>
</evidence>
<keyword evidence="3" id="KW-0624">Polysaccharide degradation</keyword>
<keyword evidence="5" id="KW-0472">Membrane</keyword>
<proteinExistence type="predicted"/>
<dbReference type="PROSITE" id="PS50853">
    <property type="entry name" value="FN3"/>
    <property type="match status" value="2"/>
</dbReference>
<dbReference type="CDD" id="cd03397">
    <property type="entry name" value="PAP2_acid_phosphatase"/>
    <property type="match status" value="1"/>
</dbReference>
<dbReference type="InterPro" id="IPR000326">
    <property type="entry name" value="PAP2/HPO"/>
</dbReference>
<feature type="domain" description="CBM6" evidence="7">
    <location>
        <begin position="1026"/>
        <end position="1160"/>
    </location>
</feature>
<keyword evidence="5" id="KW-1133">Transmembrane helix</keyword>
<feature type="transmembrane region" description="Helical" evidence="5">
    <location>
        <begin position="2314"/>
        <end position="2333"/>
    </location>
</feature>
<dbReference type="PATRIC" id="fig|307121.4.peg.199"/>
<dbReference type="Pfam" id="PF00041">
    <property type="entry name" value="fn3"/>
    <property type="match status" value="1"/>
</dbReference>
<dbReference type="Pfam" id="PF07971">
    <property type="entry name" value="Glyco_hydro_92"/>
    <property type="match status" value="2"/>
</dbReference>
<evidence type="ECO:0000313" key="9">
    <source>
        <dbReference type="Proteomes" id="UP000199393"/>
    </source>
</evidence>
<dbReference type="EMBL" id="LT598496">
    <property type="protein sequence ID" value="SBV24748.1"/>
    <property type="molecule type" value="Genomic_DNA"/>
</dbReference>
<dbReference type="InterPro" id="IPR036116">
    <property type="entry name" value="FN3_sf"/>
</dbReference>
<feature type="domain" description="CBM6" evidence="7">
    <location>
        <begin position="1157"/>
        <end position="1308"/>
    </location>
</feature>
<gene>
    <name evidence="8" type="ORF">GA0070620_0187</name>
</gene>
<dbReference type="SUPFAM" id="SSF49785">
    <property type="entry name" value="Galactose-binding domain-like"/>
    <property type="match status" value="2"/>
</dbReference>
<dbReference type="Pfam" id="PF03422">
    <property type="entry name" value="CBM_6"/>
    <property type="match status" value="2"/>
</dbReference>
<dbReference type="Gene3D" id="1.20.1270.90">
    <property type="entry name" value="AF1782-like"/>
    <property type="match status" value="3"/>
</dbReference>
<dbReference type="InterPro" id="IPR005084">
    <property type="entry name" value="CBM6"/>
</dbReference>
<dbReference type="CDD" id="cd00063">
    <property type="entry name" value="FN3"/>
    <property type="match status" value="1"/>
</dbReference>
<organism evidence="8 9">
    <name type="scientific">Micromonospora krabiensis</name>
    <dbReference type="NCBI Taxonomy" id="307121"/>
    <lineage>
        <taxon>Bacteria</taxon>
        <taxon>Bacillati</taxon>
        <taxon>Actinomycetota</taxon>
        <taxon>Actinomycetes</taxon>
        <taxon>Micromonosporales</taxon>
        <taxon>Micromonosporaceae</taxon>
        <taxon>Micromonospora</taxon>
    </lineage>
</organism>